<dbReference type="GO" id="GO:0016592">
    <property type="term" value="C:mediator complex"/>
    <property type="evidence" value="ECO:0007669"/>
    <property type="project" value="InterPro"/>
</dbReference>
<keyword evidence="3 6" id="KW-0805">Transcription regulation</keyword>
<evidence type="ECO:0000256" key="1">
    <source>
        <dbReference type="ARBA" id="ARBA00004123"/>
    </source>
</evidence>
<keyword evidence="4 6" id="KW-0804">Transcription</keyword>
<protein>
    <recommendedName>
        <fullName evidence="6">Mediator of RNA polymerase II transcription subunit 19</fullName>
    </recommendedName>
    <alternativeName>
        <fullName evidence="6">Mediator complex subunit 19</fullName>
    </alternativeName>
</protein>
<dbReference type="WBParaSite" id="L893_g26033.t1">
    <property type="protein sequence ID" value="L893_g26033.t1"/>
    <property type="gene ID" value="L893_g26033"/>
</dbReference>
<comment type="subunit">
    <text evidence="6">Component of the Mediator complex.</text>
</comment>
<evidence type="ECO:0000313" key="9">
    <source>
        <dbReference type="WBParaSite" id="L893_g26033.t1"/>
    </source>
</evidence>
<feature type="region of interest" description="Disordered" evidence="7">
    <location>
        <begin position="154"/>
        <end position="236"/>
    </location>
</feature>
<evidence type="ECO:0000256" key="5">
    <source>
        <dbReference type="ARBA" id="ARBA00023242"/>
    </source>
</evidence>
<evidence type="ECO:0000256" key="7">
    <source>
        <dbReference type="SAM" id="MobiDB-lite"/>
    </source>
</evidence>
<comment type="similarity">
    <text evidence="2 6">Belongs to the Mediator complex subunit 19 family.</text>
</comment>
<keyword evidence="6" id="KW-0010">Activator</keyword>
<dbReference type="Pfam" id="PF10278">
    <property type="entry name" value="Med19"/>
    <property type="match status" value="1"/>
</dbReference>
<accession>A0A1I7ZGA2</accession>
<dbReference type="AlphaFoldDB" id="A0A1I7ZGA2"/>
<dbReference type="InterPro" id="IPR019403">
    <property type="entry name" value="Mediator_Med19_met"/>
</dbReference>
<dbReference type="GO" id="GO:0003712">
    <property type="term" value="F:transcription coregulator activity"/>
    <property type="evidence" value="ECO:0007669"/>
    <property type="project" value="InterPro"/>
</dbReference>
<comment type="function">
    <text evidence="6">Component of the Mediator complex, a coactivator involved in the regulated transcription of nearly all RNA polymerase II-dependent genes. Mediator functions as a bridge to convey information from gene-specific regulatory proteins to the basal RNA polymerase II transcription machinery. Mediator is recruited to promoters by direct interactions with regulatory proteins and serves as a scaffold for the assembly of a functional preinitiation complex with RNA polymerase II and the general transcription factors.</text>
</comment>
<evidence type="ECO:0000256" key="2">
    <source>
        <dbReference type="ARBA" id="ARBA00009259"/>
    </source>
</evidence>
<evidence type="ECO:0000256" key="4">
    <source>
        <dbReference type="ARBA" id="ARBA00023163"/>
    </source>
</evidence>
<feature type="compositionally biased region" description="Basic residues" evidence="7">
    <location>
        <begin position="190"/>
        <end position="212"/>
    </location>
</feature>
<organism evidence="8 9">
    <name type="scientific">Steinernema glaseri</name>
    <dbReference type="NCBI Taxonomy" id="37863"/>
    <lineage>
        <taxon>Eukaryota</taxon>
        <taxon>Metazoa</taxon>
        <taxon>Ecdysozoa</taxon>
        <taxon>Nematoda</taxon>
        <taxon>Chromadorea</taxon>
        <taxon>Rhabditida</taxon>
        <taxon>Tylenchina</taxon>
        <taxon>Panagrolaimomorpha</taxon>
        <taxon>Strongyloidoidea</taxon>
        <taxon>Steinernematidae</taxon>
        <taxon>Steinernema</taxon>
    </lineage>
</organism>
<dbReference type="PANTHER" id="PTHR22536:SF1">
    <property type="entry name" value="MEDIATOR OF RNA POLYMERASE II TRANSCRIPTION SUBUNIT 19"/>
    <property type="match status" value="1"/>
</dbReference>
<keyword evidence="5 6" id="KW-0539">Nucleus</keyword>
<feature type="compositionally biased region" description="Polar residues" evidence="7">
    <location>
        <begin position="226"/>
        <end position="236"/>
    </location>
</feature>
<keyword evidence="8" id="KW-1185">Reference proteome</keyword>
<gene>
    <name evidence="6" type="primary">MED19</name>
</gene>
<name>A0A1I7ZGA2_9BILA</name>
<dbReference type="PANTHER" id="PTHR22536">
    <property type="entry name" value="LUNG CANCER METASTASIS-RELATED LCMR1 PROTEIN"/>
    <property type="match status" value="1"/>
</dbReference>
<evidence type="ECO:0000313" key="8">
    <source>
        <dbReference type="Proteomes" id="UP000095287"/>
    </source>
</evidence>
<dbReference type="Proteomes" id="UP000095287">
    <property type="component" value="Unplaced"/>
</dbReference>
<reference evidence="9" key="1">
    <citation type="submission" date="2016-11" db="UniProtKB">
        <authorList>
            <consortium name="WormBaseParasite"/>
        </authorList>
    </citation>
    <scope>IDENTIFICATION</scope>
</reference>
<evidence type="ECO:0000256" key="6">
    <source>
        <dbReference type="RuleBase" id="RU364151"/>
    </source>
</evidence>
<evidence type="ECO:0000256" key="3">
    <source>
        <dbReference type="ARBA" id="ARBA00023015"/>
    </source>
</evidence>
<sequence length="236" mass="26282">MTDNGAIPGASTGSLKMKLNLLQGKSQNSYPFYGMKELPPASSTLGSQDLLSVYDLTSAFNRFCGPRKLREDLPSFLPHLVGDLNLNSDIDKSSSSSLKSLIEKPPITGKEINPLSASAMTGFRLQPGAVPEQYRVFQSSKDPRELQALGLLDVNGMNGTESEEARRRKKMKRTLEDGDGMGSDGEERKFKRHKSEAKEKKEKKKKKDKKKKKGDDESRKHRKSQEMSPSAFNMQL</sequence>
<proteinExistence type="inferred from homology"/>
<dbReference type="GO" id="GO:0045944">
    <property type="term" value="P:positive regulation of transcription by RNA polymerase II"/>
    <property type="evidence" value="ECO:0007669"/>
    <property type="project" value="TreeGrafter"/>
</dbReference>
<comment type="subcellular location">
    <subcellularLocation>
        <location evidence="1 6">Nucleus</location>
    </subcellularLocation>
</comment>